<accession>A0A4R0RLV5</accession>
<comment type="caution">
    <text evidence="4">The sequence shown here is derived from an EMBL/GenBank/DDBJ whole genome shotgun (WGS) entry which is preliminary data.</text>
</comment>
<evidence type="ECO:0000313" key="4">
    <source>
        <dbReference type="EMBL" id="TCD69710.1"/>
    </source>
</evidence>
<dbReference type="Gene3D" id="3.90.1410.10">
    <property type="entry name" value="set domain protein methyltransferase, domain 1"/>
    <property type="match status" value="1"/>
</dbReference>
<keyword evidence="5" id="KW-1185">Reference proteome</keyword>
<dbReference type="InterPro" id="IPR044429">
    <property type="entry name" value="SETD4_SET"/>
</dbReference>
<name>A0A4R0RLV5_9APHY</name>
<dbReference type="GO" id="GO:0016279">
    <property type="term" value="F:protein-lysine N-methyltransferase activity"/>
    <property type="evidence" value="ECO:0007669"/>
    <property type="project" value="InterPro"/>
</dbReference>
<dbReference type="Proteomes" id="UP000292702">
    <property type="component" value="Unassembled WGS sequence"/>
</dbReference>
<evidence type="ECO:0008006" key="6">
    <source>
        <dbReference type="Google" id="ProtNLM"/>
    </source>
</evidence>
<dbReference type="SUPFAM" id="SSF82199">
    <property type="entry name" value="SET domain"/>
    <property type="match status" value="1"/>
</dbReference>
<protein>
    <recommendedName>
        <fullName evidence="6">SET domain-containing protein</fullName>
    </recommendedName>
</protein>
<evidence type="ECO:0000256" key="3">
    <source>
        <dbReference type="ARBA" id="ARBA00022691"/>
    </source>
</evidence>
<organism evidence="4 5">
    <name type="scientific">Steccherinum ochraceum</name>
    <dbReference type="NCBI Taxonomy" id="92696"/>
    <lineage>
        <taxon>Eukaryota</taxon>
        <taxon>Fungi</taxon>
        <taxon>Dikarya</taxon>
        <taxon>Basidiomycota</taxon>
        <taxon>Agaricomycotina</taxon>
        <taxon>Agaricomycetes</taxon>
        <taxon>Polyporales</taxon>
        <taxon>Steccherinaceae</taxon>
        <taxon>Steccherinum</taxon>
    </lineage>
</organism>
<dbReference type="STRING" id="92696.A0A4R0RLV5"/>
<gene>
    <name evidence="4" type="ORF">EIP91_006477</name>
</gene>
<evidence type="ECO:0000256" key="2">
    <source>
        <dbReference type="ARBA" id="ARBA00022679"/>
    </source>
</evidence>
<dbReference type="InterPro" id="IPR050600">
    <property type="entry name" value="SETD3_SETD6_MTase"/>
</dbReference>
<reference evidence="4 5" key="1">
    <citation type="submission" date="2018-11" db="EMBL/GenBank/DDBJ databases">
        <title>Genome assembly of Steccherinum ochraceum LE-BIN_3174, the white-rot fungus of the Steccherinaceae family (The Residual Polyporoid clade, Polyporales, Basidiomycota).</title>
        <authorList>
            <person name="Fedorova T.V."/>
            <person name="Glazunova O.A."/>
            <person name="Landesman E.O."/>
            <person name="Moiseenko K.V."/>
            <person name="Psurtseva N.V."/>
            <person name="Savinova O.S."/>
            <person name="Shakhova N.V."/>
            <person name="Tyazhelova T.V."/>
            <person name="Vasina D.V."/>
        </authorList>
    </citation>
    <scope>NUCLEOTIDE SEQUENCE [LARGE SCALE GENOMIC DNA]</scope>
    <source>
        <strain evidence="4 5">LE-BIN_3174</strain>
    </source>
</reference>
<dbReference type="PANTHER" id="PTHR13271">
    <property type="entry name" value="UNCHARACTERIZED PUTATIVE METHYLTRANSFERASE"/>
    <property type="match status" value="1"/>
</dbReference>
<dbReference type="PANTHER" id="PTHR13271:SF47">
    <property type="entry name" value="ACTIN-HISTIDINE N-METHYLTRANSFERASE"/>
    <property type="match status" value="1"/>
</dbReference>
<keyword evidence="2" id="KW-0808">Transferase</keyword>
<evidence type="ECO:0000256" key="1">
    <source>
        <dbReference type="ARBA" id="ARBA00022603"/>
    </source>
</evidence>
<sequence>MSIDPLKESITEIYIAVNGCSAIFGPMSKSSYDHQLWRSLLSWLETKHGMKTDSEHLRVECRNAPGSGKGLFLLKDCSRSSLLFKIPARALINIKTLSPFYPAAVGPNGNLELSAVQMISLHLLLHKPSDEDGSISLDPTFGPYISTMPRDFSSHPCWWLVKQRMGRTEVHEDRLLESLPPSVMRELKLLSEKFWKDWSAVCDYIRARPKILQKATHRLTADDLTSRAHPAVLDYLWAWLNVNTRCIHYRLSPSTSSPENLTLCPILDFANHRPGPSDIIPTSNPYKLGGDFTFTASSEHALRLEEGERDKEVFLRYGGHANRVLFVEYGFVNLGNSEGVEGEGSGEVDVQDVVEDLVFGSADAEVVKRARDVLELEGYWGDWTMHASPSPAHPSYRLITALRLFHCLEHGLASQHSLDGKAHTTADTLVEAWRRVIQGVAEQISDDNEARWRTSVERVCQEVIRRAERSMKTVEQLSELKVSDSTPEWFEWMQGNIRLLWREELEVATQVSHSIQNDEEF</sequence>
<evidence type="ECO:0000313" key="5">
    <source>
        <dbReference type="Proteomes" id="UP000292702"/>
    </source>
</evidence>
<dbReference type="InterPro" id="IPR046341">
    <property type="entry name" value="SET_dom_sf"/>
</dbReference>
<dbReference type="AlphaFoldDB" id="A0A4R0RLV5"/>
<dbReference type="GO" id="GO:0032259">
    <property type="term" value="P:methylation"/>
    <property type="evidence" value="ECO:0007669"/>
    <property type="project" value="UniProtKB-KW"/>
</dbReference>
<dbReference type="CDD" id="cd19177">
    <property type="entry name" value="SET_SETD4"/>
    <property type="match status" value="1"/>
</dbReference>
<proteinExistence type="predicted"/>
<dbReference type="EMBL" id="RWJN01000035">
    <property type="protein sequence ID" value="TCD69710.1"/>
    <property type="molecule type" value="Genomic_DNA"/>
</dbReference>
<keyword evidence="3" id="KW-0949">S-adenosyl-L-methionine</keyword>
<dbReference type="OrthoDB" id="341421at2759"/>
<keyword evidence="1" id="KW-0489">Methyltransferase</keyword>